<dbReference type="InterPro" id="IPR052602">
    <property type="entry name" value="Growth_transcription_reg"/>
</dbReference>
<reference evidence="7" key="1">
    <citation type="journal article" date="2021" name="Open Biol.">
        <title>Shared evolutionary footprints suggest mitochondrial oxidative damage underlies multiple complex I losses in fungi.</title>
        <authorList>
            <person name="Schikora-Tamarit M.A."/>
            <person name="Marcet-Houben M."/>
            <person name="Nosek J."/>
            <person name="Gabaldon T."/>
        </authorList>
    </citation>
    <scope>NUCLEOTIDE SEQUENCE</scope>
    <source>
        <strain evidence="7">CBS2887</strain>
    </source>
</reference>
<feature type="compositionally biased region" description="Low complexity" evidence="5">
    <location>
        <begin position="14"/>
        <end position="32"/>
    </location>
</feature>
<dbReference type="GO" id="GO:0005794">
    <property type="term" value="C:Golgi apparatus"/>
    <property type="evidence" value="ECO:0007669"/>
    <property type="project" value="UniProtKB-SubCell"/>
</dbReference>
<evidence type="ECO:0000313" key="8">
    <source>
        <dbReference type="Proteomes" id="UP000774326"/>
    </source>
</evidence>
<dbReference type="InterPro" id="IPR022092">
    <property type="entry name" value="TMF_DNA-bd"/>
</dbReference>
<evidence type="ECO:0000256" key="4">
    <source>
        <dbReference type="SAM" id="Coils"/>
    </source>
</evidence>
<keyword evidence="8" id="KW-1185">Reference proteome</keyword>
<evidence type="ECO:0000256" key="5">
    <source>
        <dbReference type="SAM" id="MobiDB-lite"/>
    </source>
</evidence>
<feature type="domain" description="TATA element modulatory factor 1 TATA binding" evidence="6">
    <location>
        <begin position="723"/>
        <end position="832"/>
    </location>
</feature>
<protein>
    <recommendedName>
        <fullName evidence="6">TATA element modulatory factor 1 TATA binding domain-containing protein</fullName>
    </recommendedName>
</protein>
<feature type="coiled-coil region" evidence="4">
    <location>
        <begin position="307"/>
        <end position="462"/>
    </location>
</feature>
<dbReference type="InterPro" id="IPR022091">
    <property type="entry name" value="TMF_TATA-bd"/>
</dbReference>
<keyword evidence="2" id="KW-0333">Golgi apparatus</keyword>
<evidence type="ECO:0000313" key="7">
    <source>
        <dbReference type="EMBL" id="KAH3683944.1"/>
    </source>
</evidence>
<feature type="region of interest" description="Disordered" evidence="5">
    <location>
        <begin position="1"/>
        <end position="131"/>
    </location>
</feature>
<feature type="compositionally biased region" description="Low complexity" evidence="5">
    <location>
        <begin position="157"/>
        <end position="171"/>
    </location>
</feature>
<feature type="region of interest" description="Disordered" evidence="5">
    <location>
        <begin position="146"/>
        <end position="226"/>
    </location>
</feature>
<reference evidence="7" key="2">
    <citation type="submission" date="2021-01" db="EMBL/GenBank/DDBJ databases">
        <authorList>
            <person name="Schikora-Tamarit M.A."/>
        </authorList>
    </citation>
    <scope>NUCLEOTIDE SEQUENCE</scope>
    <source>
        <strain evidence="7">CBS2887</strain>
    </source>
</reference>
<sequence>MAKKKGSAHKNPKAETVQTTTVDTSSDAVETVESQIEENEPEQANTDAVEDEQLIETKQDTSVETIEAPSEGIIEQSPAVTESDPQLADPIEQEQETKPETIITTNATPEPIPEPIQSPTTEEQEPVSVAKPAVVKKRLTLQERLALAAKSGKSKRTASSSSSTPSASAKRVVSPQPPAVISSPVSDVPDEPLSPSVSASISEVLDPAVQSTESKDLEPTNTVSEGNDLSVEGLLRALKTVEAQNASLNKENQQLKKKLETGSNSQQKDQIIEQLMKEGEALSKKELDLNEFVKKLKSKDSDSEYQIKSLRNSIEILNTEKKQLKESVKKIQDKETTLSNKTKALQLQLDNETRSLHDEINKNSVLSEKADALNRELSEERIAFQKEKMALTRKIESGKIELSNAKEDHIREVKRLEEKIEQLRFQLENDQTLVASKPDEAYLKLTRQHETLQKQYTTATENWQGIESMLMKKLQSLERQTDSIKMQELKISNENQVLTQELNTKIQETQDLQSKLNESTREIETLSFKLSTVTTQLNDLETKHSADTLRLSQEKATLQNKLQESEKARRAQEQIQPQTLYASNQTYGDFPSPRPFFAQGRSSSASSLKFKFNTPTTSNNNNNWETNFKDIGFGESSTTPMTSRKPSGVNISNTSHSASMEMLSDFEEEYDDGEVSTSFNKSFNGSGGGAGNGSVISGSGITGTGTGTGAGTSVGGGGAGAGAGGASVQMLGKLSNQVRRLEIELSSMKEELDHASEEKKSAAEEIVKLMKDNEQVQSYKARIEELSKDVELYSSKYERSLEILGEKSELVEELRADIADLKDLLRSQVQQMIELQEKVNR</sequence>
<dbReference type="Pfam" id="PF12329">
    <property type="entry name" value="TMF_DNA_bd"/>
    <property type="match status" value="1"/>
</dbReference>
<gene>
    <name evidence="7" type="ORF">WICPIJ_005077</name>
</gene>
<dbReference type="AlphaFoldDB" id="A0A9P8TMA0"/>
<feature type="coiled-coil region" evidence="4">
    <location>
        <begin position="231"/>
        <end position="265"/>
    </location>
</feature>
<dbReference type="EMBL" id="JAEUBG010002847">
    <property type="protein sequence ID" value="KAH3683944.1"/>
    <property type="molecule type" value="Genomic_DNA"/>
</dbReference>
<feature type="coiled-coil region" evidence="4">
    <location>
        <begin position="731"/>
        <end position="838"/>
    </location>
</feature>
<keyword evidence="3 4" id="KW-0175">Coiled coil</keyword>
<evidence type="ECO:0000256" key="3">
    <source>
        <dbReference type="ARBA" id="ARBA00023054"/>
    </source>
</evidence>
<comment type="subcellular location">
    <subcellularLocation>
        <location evidence="1">Golgi apparatus</location>
    </subcellularLocation>
</comment>
<dbReference type="PANTHER" id="PTHR46515:SF1">
    <property type="entry name" value="TATA ELEMENT MODULATORY FACTOR"/>
    <property type="match status" value="1"/>
</dbReference>
<organism evidence="7 8">
    <name type="scientific">Wickerhamomyces pijperi</name>
    <name type="common">Yeast</name>
    <name type="synonym">Pichia pijperi</name>
    <dbReference type="NCBI Taxonomy" id="599730"/>
    <lineage>
        <taxon>Eukaryota</taxon>
        <taxon>Fungi</taxon>
        <taxon>Dikarya</taxon>
        <taxon>Ascomycota</taxon>
        <taxon>Saccharomycotina</taxon>
        <taxon>Saccharomycetes</taxon>
        <taxon>Phaffomycetales</taxon>
        <taxon>Wickerhamomycetaceae</taxon>
        <taxon>Wickerhamomyces</taxon>
    </lineage>
</organism>
<evidence type="ECO:0000256" key="2">
    <source>
        <dbReference type="ARBA" id="ARBA00023034"/>
    </source>
</evidence>
<dbReference type="OrthoDB" id="74178at2759"/>
<comment type="caution">
    <text evidence="7">The sequence shown here is derived from an EMBL/GenBank/DDBJ whole genome shotgun (WGS) entry which is preliminary data.</text>
</comment>
<feature type="coiled-coil region" evidence="4">
    <location>
        <begin position="548"/>
        <end position="575"/>
    </location>
</feature>
<name>A0A9P8TMA0_WICPI</name>
<dbReference type="PANTHER" id="PTHR46515">
    <property type="entry name" value="TATA ELEMENT MODULATORY FACTOR TMF1"/>
    <property type="match status" value="1"/>
</dbReference>
<accession>A0A9P8TMA0</accession>
<dbReference type="Proteomes" id="UP000774326">
    <property type="component" value="Unassembled WGS sequence"/>
</dbReference>
<dbReference type="Pfam" id="PF12325">
    <property type="entry name" value="TMF_TATA_bd"/>
    <property type="match status" value="1"/>
</dbReference>
<dbReference type="GO" id="GO:0005783">
    <property type="term" value="C:endoplasmic reticulum"/>
    <property type="evidence" value="ECO:0007669"/>
    <property type="project" value="TreeGrafter"/>
</dbReference>
<feature type="compositionally biased region" description="Basic residues" evidence="5">
    <location>
        <begin position="1"/>
        <end position="11"/>
    </location>
</feature>
<proteinExistence type="predicted"/>
<evidence type="ECO:0000259" key="6">
    <source>
        <dbReference type="Pfam" id="PF12325"/>
    </source>
</evidence>
<evidence type="ECO:0000256" key="1">
    <source>
        <dbReference type="ARBA" id="ARBA00004555"/>
    </source>
</evidence>